<dbReference type="PANTHER" id="PTHR38934:SF6">
    <property type="entry name" value="CHROMOSOME UNDETERMINED SCAFFOLD_176, WHOLE GENOME SHOTGUN SEQUENCE"/>
    <property type="match status" value="1"/>
</dbReference>
<dbReference type="PANTHER" id="PTHR38934">
    <property type="entry name" value="HYPHALLY REGULATED CELL WALL PROTEIN 1"/>
    <property type="match status" value="1"/>
</dbReference>
<accession>A0A7J6NN69</accession>
<comment type="caution">
    <text evidence="5">The sequence shown here is derived from an EMBL/GenBank/DDBJ whole genome shotgun (WGS) entry which is preliminary data.</text>
</comment>
<organism evidence="5 6">
    <name type="scientific">Perkinsus olseni</name>
    <name type="common">Perkinsus atlanticus</name>
    <dbReference type="NCBI Taxonomy" id="32597"/>
    <lineage>
        <taxon>Eukaryota</taxon>
        <taxon>Sar</taxon>
        <taxon>Alveolata</taxon>
        <taxon>Perkinsozoa</taxon>
        <taxon>Perkinsea</taxon>
        <taxon>Perkinsida</taxon>
        <taxon>Perkinsidae</taxon>
        <taxon>Perkinsus</taxon>
    </lineage>
</organism>
<dbReference type="Proteomes" id="UP000541610">
    <property type="component" value="Unassembled WGS sequence"/>
</dbReference>
<evidence type="ECO:0000256" key="4">
    <source>
        <dbReference type="SAM" id="MobiDB-lite"/>
    </source>
</evidence>
<reference evidence="5 6" key="1">
    <citation type="submission" date="2020-04" db="EMBL/GenBank/DDBJ databases">
        <title>Perkinsus olseni comparative genomics.</title>
        <authorList>
            <person name="Bogema D.R."/>
        </authorList>
    </citation>
    <scope>NUCLEOTIDE SEQUENCE [LARGE SCALE GENOMIC DNA]</scope>
    <source>
        <strain evidence="5">00978-12</strain>
    </source>
</reference>
<keyword evidence="3" id="KW-1015">Disulfide bond</keyword>
<evidence type="ECO:0000256" key="1">
    <source>
        <dbReference type="ARBA" id="ARBA00022729"/>
    </source>
</evidence>
<keyword evidence="2" id="KW-0677">Repeat</keyword>
<evidence type="ECO:0000313" key="5">
    <source>
        <dbReference type="EMBL" id="KAF4685000.1"/>
    </source>
</evidence>
<dbReference type="InterPro" id="IPR011936">
    <property type="entry name" value="Myxo_disulph_rpt"/>
</dbReference>
<protein>
    <submittedName>
        <fullName evidence="5">Uncharacterized protein</fullName>
    </submittedName>
</protein>
<dbReference type="OrthoDB" id="308396at2759"/>
<feature type="compositionally biased region" description="Basic and acidic residues" evidence="4">
    <location>
        <begin position="1883"/>
        <end position="1893"/>
    </location>
</feature>
<evidence type="ECO:0000256" key="3">
    <source>
        <dbReference type="ARBA" id="ARBA00023157"/>
    </source>
</evidence>
<proteinExistence type="predicted"/>
<keyword evidence="1" id="KW-0732">Signal</keyword>
<dbReference type="EMBL" id="JABANP010000282">
    <property type="protein sequence ID" value="KAF4685000.1"/>
    <property type="molecule type" value="Genomic_DNA"/>
</dbReference>
<gene>
    <name evidence="5" type="ORF">FOZ60_007052</name>
</gene>
<sequence length="1893" mass="204853">MHLERHLGFLPMGKYTKKFTPKSELYAGAGARSWSQEASLLCGFYLSRPDVGQAFSLTGVFAKLSTAKDGYGRGTIKPRLNVSRLYDLLSNAKEAAPKPGHRVLSMVLVQRLTDPTWPHPHGAPKRLTTTLCAPAAELPVFVTHHEHAVDDIGLNNFSHKQLCWLLRGYTEVKQLEVSESTSDKLLASALTRGIWAGLTVEVLARSYGIFHQRLGKFTKGIKHVDGKLTIRFAQLSLPPTAARKCVDYLCLDSFECGESEQICGDDLPFSGLTAVFGRSLQLGWHTSSGGVGQWQVVVGTTPPCGDGVRSSDEACDMGILNGRMGCSDECRVLSGWRCDAGGCASVCGDGIRVEGEACDLGVLNGLPSTGCSNNCSVSRGYECSPDNLCQPLCGNGLLDVDEECDDGGQLDGDGCDHDCVVEPWHACFKPENSRGPSFCEYQPVRVHCQNGCSEDWTISIFSWRAVMTAVRATTNTTTFVVHLADTVEDAIVTWSPGVVATCLVLNTTGERFCPGDSPLVISSSVSLRVDKDAHDEFQSGWGFEVAKRECGDGRRHFEEACDDGNSLSGDGCDAACQVEESHVCFGGDYYNGDVCVYQRDDAVTSGCRKIKLPSLSPSLEPCTGLLTVSDHTMTSRKRMVLDFQLPDNGTVAVVDLHHIRPAVMVFDRTTHPEYIALNVSTTPLPVHRRGMVESRRVWNYPEGQLLSNTTVVRDGLKSFPVNLSSMASGTAFALDEGVNQLRVWATGRIKIASTLRLFLYTAICGDGHRTEPFEVCDDANTDSSDGCDYPTCTPSSAISSGTRYGYVCSGGTFTTRDYCSVSFIFIDCSVGCYDFGMESHSGVDAVARLRSGKLTIQVDAEAMVRVLHSVTTAEQQNCTVSADVAGLHPITLPCRPNLTLSSSPPIYLPVGDHVLALEMMPEGLYRVEVSIARCGDGVVEGYGEECDVGRSYSTACLSAQCLAAPGYICIGDGCSRGPTRALSVGCRGYHCARHTRAQNVDGGIVAISSGAEFANVTSVLRVATEDITHVLIVEQCNSEEVSLTREGWEAQLCFPQEQALVQWNATGMFYWTPFTPAALLHLLIAPQVCGDGIHVLGEECDGASVGCSPTRCTVEPSHACIGSSYHARRSRCKPINMDGSIYCRHRSCSSLSIEQGPLNGSLLVGRSGSVSAFEKAHIHVKLARGARAVLGWLQPTTGIGWQCGVGRLDLFGDAVSGCRPESSRYLGEIETDEGIERDPLAWRVLDSGKKQDLIIKWSTVGWPYHPGLATNVSWSMMIIGLRCGDGVHLGWLEQCDDGNEDDDDGCDRACNLAPHRAFTDPHKTLPVEGLTITCSGWHCWRFAVLSEGPHRVVMNHQHLEMTSEEADIGLDVANRAILRPASSGRPLCASNEVSLEWTRNSSELSSELCGRDAADDSDLVLNPGSHILRWRTRSAGFSGELGLAISPLVCGDGLRVGPEECDDGNARSKDGCSSTCEVEAGWICRGRARDKRDYCSRLMIPNVAILCTGAACDRLAVDDPWTEPASRRAGPDEGVWIEPGTKLLEPKHEVHVNISNIETLNVLPYASSCRCPGIGRRIGIGEVCSYESCPDQQLSRGQLVCGHGASLDGVMPGCVEKTELLTAKPVPAVLLTLEWIAASDSALRVVAEALDGRLQQLLRASWLRTMVMQPSLFELVYTGTFRSTKALLFSVAIVNANLSLTALDDMSFLTGELARGLGIEADQLVLETLVEKTDTRWWSMPAADNRRGAGLYADDGDEKSALARVEFAVALSGFLVVLACSVAAIRLRLSEDPAESDEDDEEAEEDIAVVVIEGPNEENKTVDGSDDVPMIVIQSSPTSEPARPPQESSDAKRSVSSKLGRWSRSSMIFRFSRKKGNRPALQLDRRPDDDAEQ</sequence>
<evidence type="ECO:0000313" key="6">
    <source>
        <dbReference type="Proteomes" id="UP000541610"/>
    </source>
</evidence>
<feature type="region of interest" description="Disordered" evidence="4">
    <location>
        <begin position="1813"/>
        <end position="1893"/>
    </location>
</feature>
<evidence type="ECO:0000256" key="2">
    <source>
        <dbReference type="ARBA" id="ARBA00022737"/>
    </source>
</evidence>
<dbReference type="NCBIfam" id="TIGR02232">
    <property type="entry name" value="myxo_disulf_rpt"/>
    <property type="match status" value="7"/>
</dbReference>
<name>A0A7J6NN69_PEROL</name>
<dbReference type="Pfam" id="PF13948">
    <property type="entry name" value="DUF4215"/>
    <property type="match status" value="3"/>
</dbReference>